<dbReference type="KEGG" id="knv:Pan216_30170"/>
<gene>
    <name evidence="1" type="ORF">Pan216_30170</name>
</gene>
<sequence>MTKLSSPLSPDSSLAQRFRVMGQWYAERPTRDCPGQLGQLFLVCFGRSEAACRRHLPEALAEYSRADLANIAWFWLEAWNGDEYVPIRDLNLSTIRRRAAAIETNRKRSA</sequence>
<name>A0A518B593_9BACT</name>
<protein>
    <submittedName>
        <fullName evidence="1">Uncharacterized protein</fullName>
    </submittedName>
</protein>
<dbReference type="EMBL" id="CP036279">
    <property type="protein sequence ID" value="QDU62150.1"/>
    <property type="molecule type" value="Genomic_DNA"/>
</dbReference>
<accession>A0A518B593</accession>
<reference evidence="1 2" key="1">
    <citation type="submission" date="2019-02" db="EMBL/GenBank/DDBJ databases">
        <title>Deep-cultivation of Planctomycetes and their phenomic and genomic characterization uncovers novel biology.</title>
        <authorList>
            <person name="Wiegand S."/>
            <person name="Jogler M."/>
            <person name="Boedeker C."/>
            <person name="Pinto D."/>
            <person name="Vollmers J."/>
            <person name="Rivas-Marin E."/>
            <person name="Kohn T."/>
            <person name="Peeters S.H."/>
            <person name="Heuer A."/>
            <person name="Rast P."/>
            <person name="Oberbeckmann S."/>
            <person name="Bunk B."/>
            <person name="Jeske O."/>
            <person name="Meyerdierks A."/>
            <person name="Storesund J.E."/>
            <person name="Kallscheuer N."/>
            <person name="Luecker S."/>
            <person name="Lage O.M."/>
            <person name="Pohl T."/>
            <person name="Merkel B.J."/>
            <person name="Hornburger P."/>
            <person name="Mueller R.-W."/>
            <person name="Bruemmer F."/>
            <person name="Labrenz M."/>
            <person name="Spormann A.M."/>
            <person name="Op den Camp H."/>
            <person name="Overmann J."/>
            <person name="Amann R."/>
            <person name="Jetten M.S.M."/>
            <person name="Mascher T."/>
            <person name="Medema M.H."/>
            <person name="Devos D.P."/>
            <person name="Kaster A.-K."/>
            <person name="Ovreas L."/>
            <person name="Rohde M."/>
            <person name="Galperin M.Y."/>
            <person name="Jogler C."/>
        </authorList>
    </citation>
    <scope>NUCLEOTIDE SEQUENCE [LARGE SCALE GENOMIC DNA]</scope>
    <source>
        <strain evidence="1 2">Pan216</strain>
    </source>
</reference>
<proteinExistence type="predicted"/>
<evidence type="ECO:0000313" key="1">
    <source>
        <dbReference type="EMBL" id="QDU62150.1"/>
    </source>
</evidence>
<keyword evidence="2" id="KW-1185">Reference proteome</keyword>
<organism evidence="1 2">
    <name type="scientific">Kolteria novifilia</name>
    <dbReference type="NCBI Taxonomy" id="2527975"/>
    <lineage>
        <taxon>Bacteria</taxon>
        <taxon>Pseudomonadati</taxon>
        <taxon>Planctomycetota</taxon>
        <taxon>Planctomycetia</taxon>
        <taxon>Kolteriales</taxon>
        <taxon>Kolteriaceae</taxon>
        <taxon>Kolteria</taxon>
    </lineage>
</organism>
<evidence type="ECO:0000313" key="2">
    <source>
        <dbReference type="Proteomes" id="UP000317093"/>
    </source>
</evidence>
<dbReference type="Proteomes" id="UP000317093">
    <property type="component" value="Chromosome"/>
</dbReference>
<dbReference type="AlphaFoldDB" id="A0A518B593"/>
<dbReference type="RefSeq" id="WP_145258691.1">
    <property type="nucleotide sequence ID" value="NZ_CP036279.1"/>
</dbReference>